<feature type="compositionally biased region" description="Low complexity" evidence="3">
    <location>
        <begin position="412"/>
        <end position="438"/>
    </location>
</feature>
<dbReference type="InterPro" id="IPR035587">
    <property type="entry name" value="DUS-like_FMN-bd"/>
</dbReference>
<sequence length="516" mass="53950">MDVDACERAREAPPAEAETLAWTLDMADFGCEAAADDAGARAAARPAGPRQPTDYMPDERCLSGEALEAHVAEARAWFKSIGAPRLWVAPLVGYSDASFRQLARECGANIAHTQMLDSGGWVCSPSYRALHDLESDEGPLIVQLGGSRAAQLAGAAEMLAALPSVAGVELNLGCPQRCARQAGFGAFLAEDVDNLRECVHAMRRAVDAGSARRPPADATAAGGARAARCALLCKVRCFAQPEVTVAYARLLEALGAHLVTVHGRTRHAGGGRHTGAMLANWGWVREAKEALRVPVVANGNVRHWRDVEALLAATGCEGVMSGVGALRVPHRVFAPVHRTADGGGGDRPAARLRARPLFASRAHVAARYFEIALQRREAPSHVHAHLAGSLALVSFAQPQPRRHAAGRPAASGARIGGEAPAAGAPAGESAPAASRAQRARIPNSISRAAWAIRRLRGFYHWESDAAREAVVAIRAALAAQCAAEAALCAAKVVSETESESDDEGGEDDVASSTAGG</sequence>
<dbReference type="CDD" id="cd02801">
    <property type="entry name" value="DUS_like_FMN"/>
    <property type="match status" value="1"/>
</dbReference>
<dbReference type="Pfam" id="PF01207">
    <property type="entry name" value="Dus"/>
    <property type="match status" value="2"/>
</dbReference>
<protein>
    <recommendedName>
        <fullName evidence="4">DUS-like FMN-binding domain-containing protein</fullName>
    </recommendedName>
</protein>
<dbReference type="Gene3D" id="3.20.20.70">
    <property type="entry name" value="Aldolase class I"/>
    <property type="match status" value="1"/>
</dbReference>
<dbReference type="AlphaFoldDB" id="A0A8J5XE58"/>
<organism evidence="5 6">
    <name type="scientific">Diacronema lutheri</name>
    <name type="common">Unicellular marine alga</name>
    <name type="synonym">Monochrysis lutheri</name>
    <dbReference type="NCBI Taxonomy" id="2081491"/>
    <lineage>
        <taxon>Eukaryota</taxon>
        <taxon>Haptista</taxon>
        <taxon>Haptophyta</taxon>
        <taxon>Pavlovophyceae</taxon>
        <taxon>Pavlovales</taxon>
        <taxon>Pavlovaceae</taxon>
        <taxon>Diacronema</taxon>
    </lineage>
</organism>
<feature type="compositionally biased region" description="Acidic residues" evidence="3">
    <location>
        <begin position="496"/>
        <end position="509"/>
    </location>
</feature>
<accession>A0A8J5XE58</accession>
<dbReference type="InterPro" id="IPR013785">
    <property type="entry name" value="Aldolase_TIM"/>
</dbReference>
<dbReference type="PANTHER" id="PTHR11082:SF5">
    <property type="entry name" value="TRNA-DIHYDROURIDINE(16_17) SYNTHASE [NAD(P)(+)]-LIKE"/>
    <property type="match status" value="1"/>
</dbReference>
<evidence type="ECO:0000256" key="1">
    <source>
        <dbReference type="ARBA" id="ARBA00022857"/>
    </source>
</evidence>
<gene>
    <name evidence="5" type="ORF">KFE25_011643</name>
</gene>
<evidence type="ECO:0000313" key="6">
    <source>
        <dbReference type="Proteomes" id="UP000751190"/>
    </source>
</evidence>
<evidence type="ECO:0000313" key="5">
    <source>
        <dbReference type="EMBL" id="KAG8462193.1"/>
    </source>
</evidence>
<reference evidence="5" key="1">
    <citation type="submission" date="2021-05" db="EMBL/GenBank/DDBJ databases">
        <title>The genome of the haptophyte Pavlova lutheri (Diacronema luteri, Pavlovales) - a model for lipid biosynthesis in eukaryotic algae.</title>
        <authorList>
            <person name="Hulatt C.J."/>
            <person name="Posewitz M.C."/>
        </authorList>
    </citation>
    <scope>NUCLEOTIDE SEQUENCE</scope>
    <source>
        <strain evidence="5">NIVA-4/92</strain>
    </source>
</reference>
<feature type="region of interest" description="Disordered" evidence="3">
    <location>
        <begin position="401"/>
        <end position="438"/>
    </location>
</feature>
<keyword evidence="1" id="KW-0521">NADP</keyword>
<feature type="domain" description="DUS-like FMN-binding" evidence="4">
    <location>
        <begin position="241"/>
        <end position="340"/>
    </location>
</feature>
<dbReference type="SUPFAM" id="SSF51395">
    <property type="entry name" value="FMN-linked oxidoreductases"/>
    <property type="match status" value="1"/>
</dbReference>
<dbReference type="GO" id="GO:0017150">
    <property type="term" value="F:tRNA dihydrouridine synthase activity"/>
    <property type="evidence" value="ECO:0007669"/>
    <property type="project" value="TreeGrafter"/>
</dbReference>
<evidence type="ECO:0000256" key="3">
    <source>
        <dbReference type="SAM" id="MobiDB-lite"/>
    </source>
</evidence>
<keyword evidence="2" id="KW-0520">NAD</keyword>
<dbReference type="EMBL" id="JAGTXO010000022">
    <property type="protein sequence ID" value="KAG8462193.1"/>
    <property type="molecule type" value="Genomic_DNA"/>
</dbReference>
<dbReference type="PANTHER" id="PTHR11082">
    <property type="entry name" value="TRNA-DIHYDROURIDINE SYNTHASE"/>
    <property type="match status" value="1"/>
</dbReference>
<feature type="region of interest" description="Disordered" evidence="3">
    <location>
        <begin position="494"/>
        <end position="516"/>
    </location>
</feature>
<dbReference type="OrthoDB" id="272303at2759"/>
<evidence type="ECO:0000259" key="4">
    <source>
        <dbReference type="Pfam" id="PF01207"/>
    </source>
</evidence>
<name>A0A8J5XE58_DIALT</name>
<dbReference type="Proteomes" id="UP000751190">
    <property type="component" value="Unassembled WGS sequence"/>
</dbReference>
<feature type="domain" description="DUS-like FMN-binding" evidence="4">
    <location>
        <begin position="88"/>
        <end position="207"/>
    </location>
</feature>
<proteinExistence type="predicted"/>
<comment type="caution">
    <text evidence="5">The sequence shown here is derived from an EMBL/GenBank/DDBJ whole genome shotgun (WGS) entry which is preliminary data.</text>
</comment>
<evidence type="ECO:0000256" key="2">
    <source>
        <dbReference type="ARBA" id="ARBA00023027"/>
    </source>
</evidence>
<keyword evidence="6" id="KW-1185">Reference proteome</keyword>